<proteinExistence type="inferred from homology"/>
<dbReference type="InterPro" id="IPR047177">
    <property type="entry name" value="Pept_M20A"/>
</dbReference>
<accession>A0A369J1E7</accession>
<dbReference type="CDD" id="cd05674">
    <property type="entry name" value="M20_yscS"/>
    <property type="match status" value="1"/>
</dbReference>
<dbReference type="SUPFAM" id="SSF53187">
    <property type="entry name" value="Zn-dependent exopeptidases"/>
    <property type="match status" value="1"/>
</dbReference>
<keyword evidence="2" id="KW-0645">Protease</keyword>
<evidence type="ECO:0000256" key="1">
    <source>
        <dbReference type="ARBA" id="ARBA00006247"/>
    </source>
</evidence>
<comment type="caution">
    <text evidence="7">The sequence shown here is derived from an EMBL/GenBank/DDBJ whole genome shotgun (WGS) entry which is preliminary data.</text>
</comment>
<keyword evidence="6" id="KW-1133">Transmembrane helix</keyword>
<dbReference type="InterPro" id="IPR002933">
    <property type="entry name" value="Peptidase_M20"/>
</dbReference>
<gene>
    <name evidence="7" type="primary">CPS1_0</name>
    <name evidence="7" type="ORF">Hypma_003625</name>
</gene>
<dbReference type="InterPro" id="IPR036264">
    <property type="entry name" value="Bact_exopeptidase_dim_dom"/>
</dbReference>
<dbReference type="GO" id="GO:0046872">
    <property type="term" value="F:metal ion binding"/>
    <property type="evidence" value="ECO:0007669"/>
    <property type="project" value="UniProtKB-KW"/>
</dbReference>
<dbReference type="GO" id="GO:0000328">
    <property type="term" value="C:fungal-type vacuole lumen"/>
    <property type="evidence" value="ECO:0007669"/>
    <property type="project" value="TreeGrafter"/>
</dbReference>
<keyword evidence="6" id="KW-0472">Membrane</keyword>
<evidence type="ECO:0000256" key="5">
    <source>
        <dbReference type="ARBA" id="ARBA00022833"/>
    </source>
</evidence>
<keyword evidence="3" id="KW-0479">Metal-binding</keyword>
<dbReference type="GO" id="GO:0004180">
    <property type="term" value="F:carboxypeptidase activity"/>
    <property type="evidence" value="ECO:0007669"/>
    <property type="project" value="UniProtKB-KW"/>
</dbReference>
<dbReference type="Gene3D" id="3.30.70.360">
    <property type="match status" value="1"/>
</dbReference>
<dbReference type="STRING" id="39966.A0A369J1E7"/>
<dbReference type="PANTHER" id="PTHR45962:SF1">
    <property type="entry name" value="N-FATTY-ACYL-AMINO ACID SYNTHASE_HYDROLASE PM20D1"/>
    <property type="match status" value="1"/>
</dbReference>
<dbReference type="PROSITE" id="PS00758">
    <property type="entry name" value="ARGE_DAPE_CPG2_1"/>
    <property type="match status" value="1"/>
</dbReference>
<feature type="transmembrane region" description="Helical" evidence="6">
    <location>
        <begin position="32"/>
        <end position="53"/>
    </location>
</feature>
<dbReference type="SUPFAM" id="SSF55031">
    <property type="entry name" value="Bacterial exopeptidase dimerisation domain"/>
    <property type="match status" value="1"/>
</dbReference>
<dbReference type="EMBL" id="LUEZ02000138">
    <property type="protein sequence ID" value="RDB15819.1"/>
    <property type="molecule type" value="Genomic_DNA"/>
</dbReference>
<comment type="similarity">
    <text evidence="1">Belongs to the peptidase M20A family.</text>
</comment>
<dbReference type="FunCoup" id="A0A369J1E7">
    <property type="interactions" value="7"/>
</dbReference>
<evidence type="ECO:0000313" key="8">
    <source>
        <dbReference type="Proteomes" id="UP000076154"/>
    </source>
</evidence>
<keyword evidence="5" id="KW-0862">Zinc</keyword>
<dbReference type="InterPro" id="IPR001261">
    <property type="entry name" value="ArgE/DapE_CS"/>
</dbReference>
<dbReference type="Gene3D" id="3.40.630.10">
    <property type="entry name" value="Zn peptidases"/>
    <property type="match status" value="1"/>
</dbReference>
<keyword evidence="7" id="KW-0121">Carboxypeptidase</keyword>
<dbReference type="FunFam" id="3.40.630.10:FF:000027">
    <property type="entry name" value="N-fatty-acyl-amino acid synthase/hydrolase PM20D1"/>
    <property type="match status" value="1"/>
</dbReference>
<evidence type="ECO:0000313" key="7">
    <source>
        <dbReference type="EMBL" id="RDB15819.1"/>
    </source>
</evidence>
<name>A0A369J1E7_HYPMA</name>
<reference evidence="7" key="1">
    <citation type="submission" date="2018-04" db="EMBL/GenBank/DDBJ databases">
        <title>Whole genome sequencing of Hypsizygus marmoreus.</title>
        <authorList>
            <person name="Choi I.-G."/>
            <person name="Min B."/>
            <person name="Kim J.-G."/>
            <person name="Kim S."/>
            <person name="Oh Y.-L."/>
            <person name="Kong W.-S."/>
            <person name="Park H."/>
            <person name="Jeong J."/>
            <person name="Song E.-S."/>
        </authorList>
    </citation>
    <scope>NUCLEOTIDE SEQUENCE [LARGE SCALE GENOMIC DNA]</scope>
    <source>
        <strain evidence="7">51987-8</strain>
    </source>
</reference>
<dbReference type="GO" id="GO:0051603">
    <property type="term" value="P:proteolysis involved in protein catabolic process"/>
    <property type="evidence" value="ECO:0007669"/>
    <property type="project" value="TreeGrafter"/>
</dbReference>
<keyword evidence="4" id="KW-0378">Hydrolase</keyword>
<dbReference type="Pfam" id="PF01546">
    <property type="entry name" value="Peptidase_M20"/>
    <property type="match status" value="1"/>
</dbReference>
<organism evidence="7 8">
    <name type="scientific">Hypsizygus marmoreus</name>
    <name type="common">White beech mushroom</name>
    <name type="synonym">Agaricus marmoreus</name>
    <dbReference type="NCBI Taxonomy" id="39966"/>
    <lineage>
        <taxon>Eukaryota</taxon>
        <taxon>Fungi</taxon>
        <taxon>Dikarya</taxon>
        <taxon>Basidiomycota</taxon>
        <taxon>Agaricomycotina</taxon>
        <taxon>Agaricomycetes</taxon>
        <taxon>Agaricomycetidae</taxon>
        <taxon>Agaricales</taxon>
        <taxon>Tricholomatineae</taxon>
        <taxon>Lyophyllaceae</taxon>
        <taxon>Hypsizygus</taxon>
    </lineage>
</organism>
<sequence length="517" mass="56116">MHMLKATTVEKEPLLPSTTISKPSGRKFRCPLLYTGLLLLLSSYYALLILPQFTDLGPWLGKKHHDYSTPTSRHLASFKSRAVEWLGGAVRVPTESFDDLGPVGKDPRWDVFAPFHEYLLGAYPLVHTTLNLTKVNTYGLLYVWEGSDASLKPLLLAAHQDVVPVDPTTVDKWTHPPFSGYFDGEKVWGRGSSDDKNGLIGILSSVESLLEKNFQPTRSVVLAFGFDEEVSGREGAQRLSEALLDLYGKDAFALIVDEGSGFSEQYGSVVALPGIAEKGYLDVRVEVTMAGGHSSIPPTHTSIGILSSLLVKYEANPYKVHLSRKDPLYSGLQCVSEHAKDVPADLRRIIKHSASSDKALHALEKEVLKNLIYRSLVGTTQAIDLIQGGVKANALPERAWAVVNHRISVASSVEEVQAHDAKLLESLAAKFNLTYNAFGTTLSELGVPSSGTLTLSDTFGTALHIAPITPTGKDVAPYQLLSGTIKAAYNSHRSLQGTDTIVVSPGMMSRNTSNSPP</sequence>
<evidence type="ECO:0000256" key="4">
    <source>
        <dbReference type="ARBA" id="ARBA00022801"/>
    </source>
</evidence>
<protein>
    <submittedName>
        <fullName evidence="7">Carboxypeptidase S</fullName>
    </submittedName>
</protein>
<dbReference type="PROSITE" id="PS00759">
    <property type="entry name" value="ARGE_DAPE_CPG2_2"/>
    <property type="match status" value="1"/>
</dbReference>
<keyword evidence="6" id="KW-0812">Transmembrane</keyword>
<dbReference type="Proteomes" id="UP000076154">
    <property type="component" value="Unassembled WGS sequence"/>
</dbReference>
<evidence type="ECO:0000256" key="6">
    <source>
        <dbReference type="SAM" id="Phobius"/>
    </source>
</evidence>
<evidence type="ECO:0000256" key="3">
    <source>
        <dbReference type="ARBA" id="ARBA00022723"/>
    </source>
</evidence>
<dbReference type="AlphaFoldDB" id="A0A369J1E7"/>
<dbReference type="PANTHER" id="PTHR45962">
    <property type="entry name" value="N-FATTY-ACYL-AMINO ACID SYNTHASE/HYDROLASE PM20D1"/>
    <property type="match status" value="1"/>
</dbReference>
<evidence type="ECO:0000256" key="2">
    <source>
        <dbReference type="ARBA" id="ARBA00022670"/>
    </source>
</evidence>
<dbReference type="OrthoDB" id="3064516at2759"/>
<dbReference type="InParanoid" id="A0A369J1E7"/>
<keyword evidence="8" id="KW-1185">Reference proteome</keyword>